<evidence type="ECO:0000256" key="2">
    <source>
        <dbReference type="SAM" id="Phobius"/>
    </source>
</evidence>
<dbReference type="AlphaFoldDB" id="A0AAV3SFD7"/>
<protein>
    <submittedName>
        <fullName evidence="4">SipW-dependent-type signal peptide-containing protein</fullName>
    </submittedName>
</protein>
<feature type="region of interest" description="Disordered" evidence="1">
    <location>
        <begin position="95"/>
        <end position="120"/>
    </location>
</feature>
<dbReference type="PROSITE" id="PS51318">
    <property type="entry name" value="TAT"/>
    <property type="match status" value="1"/>
</dbReference>
<dbReference type="Proteomes" id="UP001500962">
    <property type="component" value="Unassembled WGS sequence"/>
</dbReference>
<dbReference type="InterPro" id="IPR006311">
    <property type="entry name" value="TAT_signal"/>
</dbReference>
<reference evidence="4" key="2">
    <citation type="submission" date="2022-04" db="EMBL/GenBank/DDBJ databases">
        <title>Sequencing and genomic assembly of Halococcus dombrowskii.</title>
        <authorList>
            <person name="Lim S.W."/>
            <person name="MacLea K.S."/>
        </authorList>
    </citation>
    <scope>NUCLEOTIDE SEQUENCE</scope>
    <source>
        <strain evidence="4">H4</strain>
    </source>
</reference>
<keyword evidence="2" id="KW-1133">Transmembrane helix</keyword>
<dbReference type="Pfam" id="PF12389">
    <property type="entry name" value="Peptidase_M73"/>
    <property type="match status" value="1"/>
</dbReference>
<reference evidence="3" key="3">
    <citation type="submission" date="2023-12" db="EMBL/GenBank/DDBJ databases">
        <authorList>
            <person name="Sun Q."/>
            <person name="Inoue M."/>
        </authorList>
    </citation>
    <scope>NUCLEOTIDE SEQUENCE</scope>
    <source>
        <strain evidence="3">JCM 12289</strain>
    </source>
</reference>
<sequence>MADDNDKSPLTRRRVLGGMATVGAAGAVGAGTWAAFSDQETSSGNSVQAGTLDLELNQENTLSVSAVGADAGPQEVTTKVNNAGSLRGALSAKVANVNSSEGQDSEPETDTSTDNGGELDNHLNVSVRFGQSKVLDGNINSVAGKKQGNIDLPSGDTRTMYVGYDVNDAPNAAQGDEVTFDVIVYLE</sequence>
<evidence type="ECO:0000313" key="6">
    <source>
        <dbReference type="Proteomes" id="UP001500962"/>
    </source>
</evidence>
<dbReference type="NCBIfam" id="TIGR04088">
    <property type="entry name" value="cognate_SipW"/>
    <property type="match status" value="1"/>
</dbReference>
<dbReference type="EMBL" id="BAAADN010000019">
    <property type="protein sequence ID" value="GAA0457353.1"/>
    <property type="molecule type" value="Genomic_DNA"/>
</dbReference>
<proteinExistence type="predicted"/>
<accession>A0AAV3SFD7</accession>
<evidence type="ECO:0000313" key="4">
    <source>
        <dbReference type="EMBL" id="UOO94656.1"/>
    </source>
</evidence>
<evidence type="ECO:0000313" key="3">
    <source>
        <dbReference type="EMBL" id="GAA0457353.1"/>
    </source>
</evidence>
<dbReference type="RefSeq" id="WP_244700947.1">
    <property type="nucleotide sequence ID" value="NZ_BAAADN010000019.1"/>
</dbReference>
<dbReference type="KEGG" id="hdo:MUK72_11845"/>
<evidence type="ECO:0000256" key="1">
    <source>
        <dbReference type="SAM" id="MobiDB-lite"/>
    </source>
</evidence>
<dbReference type="InterPro" id="IPR022121">
    <property type="entry name" value="Peptidase_M73_camelysin"/>
</dbReference>
<dbReference type="Proteomes" id="UP000830542">
    <property type="component" value="Chromosome"/>
</dbReference>
<feature type="transmembrane region" description="Helical" evidence="2">
    <location>
        <begin position="15"/>
        <end position="36"/>
    </location>
</feature>
<dbReference type="GeneID" id="71762551"/>
<keyword evidence="2" id="KW-0812">Transmembrane</keyword>
<name>A0AAV3SFD7_HALDO</name>
<dbReference type="EMBL" id="CP095005">
    <property type="protein sequence ID" value="UOO94656.1"/>
    <property type="molecule type" value="Genomic_DNA"/>
</dbReference>
<keyword evidence="5" id="KW-1185">Reference proteome</keyword>
<dbReference type="InterPro" id="IPR023833">
    <property type="entry name" value="Signal_pept_SipW-depend-type"/>
</dbReference>
<evidence type="ECO:0000313" key="5">
    <source>
        <dbReference type="Proteomes" id="UP000830542"/>
    </source>
</evidence>
<reference evidence="3" key="1">
    <citation type="journal article" date="2014" name="Int. J. Syst. Evol. Microbiol.">
        <title>Complete genome sequence of Corynebacterium casei LMG S-19264T (=DSM 44701T), isolated from a smear-ripened cheese.</title>
        <authorList>
            <consortium name="US DOE Joint Genome Institute (JGI-PGF)"/>
            <person name="Walter F."/>
            <person name="Albersmeier A."/>
            <person name="Kalinowski J."/>
            <person name="Ruckert C."/>
        </authorList>
    </citation>
    <scope>NUCLEOTIDE SEQUENCE</scope>
    <source>
        <strain evidence="3">JCM 12289</strain>
    </source>
</reference>
<gene>
    <name evidence="3" type="ORF">GCM10008985_11870</name>
    <name evidence="4" type="ORF">MUK72_11845</name>
</gene>
<keyword evidence="2" id="KW-0472">Membrane</keyword>
<organism evidence="3 6">
    <name type="scientific">Halococcus dombrowskii</name>
    <dbReference type="NCBI Taxonomy" id="179637"/>
    <lineage>
        <taxon>Archaea</taxon>
        <taxon>Methanobacteriati</taxon>
        <taxon>Methanobacteriota</taxon>
        <taxon>Stenosarchaea group</taxon>
        <taxon>Halobacteria</taxon>
        <taxon>Halobacteriales</taxon>
        <taxon>Halococcaceae</taxon>
        <taxon>Halococcus</taxon>
    </lineage>
</organism>